<dbReference type="STRING" id="1365950.SAMN05428963_107213"/>
<evidence type="ECO:0000256" key="1">
    <source>
        <dbReference type="ARBA" id="ARBA00022679"/>
    </source>
</evidence>
<keyword evidence="1 4" id="KW-0808">Transferase</keyword>
<dbReference type="PANTHER" id="PTHR43800:SF1">
    <property type="entry name" value="PEPTIDYL-LYSINE N-ACETYLTRANSFERASE YJAB"/>
    <property type="match status" value="1"/>
</dbReference>
<sequence>MKNHDFLIRPYDGRTDTRQLSRIWLDASLLAHSFIGEQRLKEQRALIEDQYLPNAETWVASIGEKPAGFISLIGTFIGGLFVSPRWQRFGIGRRLIAHALNLKGELSLEVYTQNQQAMRFYTGMGFQELSRREVDDEGSPFENARLRLIG</sequence>
<protein>
    <submittedName>
        <fullName evidence="4">Acetyltransferase (GNAT) domain-containing protein</fullName>
    </submittedName>
</protein>
<accession>A0A1T4RRU8</accession>
<keyword evidence="2" id="KW-0012">Acyltransferase</keyword>
<evidence type="ECO:0000313" key="5">
    <source>
        <dbReference type="Proteomes" id="UP000190135"/>
    </source>
</evidence>
<dbReference type="InterPro" id="IPR016181">
    <property type="entry name" value="Acyl_CoA_acyltransferase"/>
</dbReference>
<dbReference type="Proteomes" id="UP000190135">
    <property type="component" value="Unassembled WGS sequence"/>
</dbReference>
<evidence type="ECO:0000256" key="2">
    <source>
        <dbReference type="ARBA" id="ARBA00023315"/>
    </source>
</evidence>
<gene>
    <name evidence="4" type="ORF">SAMN05428963_107213</name>
</gene>
<dbReference type="CDD" id="cd04301">
    <property type="entry name" value="NAT_SF"/>
    <property type="match status" value="1"/>
</dbReference>
<dbReference type="OrthoDB" id="9797417at2"/>
<dbReference type="PANTHER" id="PTHR43800">
    <property type="entry name" value="PEPTIDYL-LYSINE N-ACETYLTRANSFERASE YJAB"/>
    <property type="match status" value="1"/>
</dbReference>
<dbReference type="SUPFAM" id="SSF55729">
    <property type="entry name" value="Acyl-CoA N-acyltransferases (Nat)"/>
    <property type="match status" value="1"/>
</dbReference>
<dbReference type="Pfam" id="PF13508">
    <property type="entry name" value="Acetyltransf_7"/>
    <property type="match status" value="1"/>
</dbReference>
<reference evidence="4 5" key="1">
    <citation type="submission" date="2017-02" db="EMBL/GenBank/DDBJ databases">
        <authorList>
            <person name="Peterson S.W."/>
        </authorList>
    </citation>
    <scope>NUCLEOTIDE SEQUENCE [LARGE SCALE GENOMIC DNA]</scope>
    <source>
        <strain evidence="4 5">USBA 369</strain>
    </source>
</reference>
<dbReference type="RefSeq" id="WP_078708743.1">
    <property type="nucleotide sequence ID" value="NZ_FUXL01000007.1"/>
</dbReference>
<dbReference type="Gene3D" id="3.40.630.30">
    <property type="match status" value="1"/>
</dbReference>
<keyword evidence="5" id="KW-1185">Reference proteome</keyword>
<dbReference type="InterPro" id="IPR000182">
    <property type="entry name" value="GNAT_dom"/>
</dbReference>
<dbReference type="GO" id="GO:0016747">
    <property type="term" value="F:acyltransferase activity, transferring groups other than amino-acyl groups"/>
    <property type="evidence" value="ECO:0007669"/>
    <property type="project" value="InterPro"/>
</dbReference>
<evidence type="ECO:0000259" key="3">
    <source>
        <dbReference type="PROSITE" id="PS51186"/>
    </source>
</evidence>
<name>A0A1T4RRU8_9HYPH</name>
<organism evidence="4 5">
    <name type="scientific">Consotaella salsifontis</name>
    <dbReference type="NCBI Taxonomy" id="1365950"/>
    <lineage>
        <taxon>Bacteria</taxon>
        <taxon>Pseudomonadati</taxon>
        <taxon>Pseudomonadota</taxon>
        <taxon>Alphaproteobacteria</taxon>
        <taxon>Hyphomicrobiales</taxon>
        <taxon>Aurantimonadaceae</taxon>
        <taxon>Consotaella</taxon>
    </lineage>
</organism>
<dbReference type="AlphaFoldDB" id="A0A1T4RRU8"/>
<evidence type="ECO:0000313" key="4">
    <source>
        <dbReference type="EMBL" id="SKA18607.1"/>
    </source>
</evidence>
<proteinExistence type="predicted"/>
<dbReference type="EMBL" id="FUXL01000007">
    <property type="protein sequence ID" value="SKA18607.1"/>
    <property type="molecule type" value="Genomic_DNA"/>
</dbReference>
<feature type="domain" description="N-acetyltransferase" evidence="3">
    <location>
        <begin position="6"/>
        <end position="148"/>
    </location>
</feature>
<dbReference type="PROSITE" id="PS51186">
    <property type="entry name" value="GNAT"/>
    <property type="match status" value="1"/>
</dbReference>